<feature type="transmembrane region" description="Helical" evidence="1">
    <location>
        <begin position="138"/>
        <end position="156"/>
    </location>
</feature>
<organism evidence="2 3">
    <name type="scientific">Leucobacter manosquensis</name>
    <dbReference type="NCBI Taxonomy" id="2810611"/>
    <lineage>
        <taxon>Bacteria</taxon>
        <taxon>Bacillati</taxon>
        <taxon>Actinomycetota</taxon>
        <taxon>Actinomycetes</taxon>
        <taxon>Micrococcales</taxon>
        <taxon>Microbacteriaceae</taxon>
        <taxon>Leucobacter</taxon>
    </lineage>
</organism>
<protein>
    <submittedName>
        <fullName evidence="2">Pr6Pr family membrane protein</fullName>
    </submittedName>
</protein>
<accession>A0ABS5M706</accession>
<comment type="caution">
    <text evidence="2">The sequence shown here is derived from an EMBL/GenBank/DDBJ whole genome shotgun (WGS) entry which is preliminary data.</text>
</comment>
<evidence type="ECO:0000313" key="3">
    <source>
        <dbReference type="Proteomes" id="UP000811492"/>
    </source>
</evidence>
<feature type="transmembrane region" description="Helical" evidence="1">
    <location>
        <begin position="44"/>
        <end position="63"/>
    </location>
</feature>
<feature type="transmembrane region" description="Helical" evidence="1">
    <location>
        <begin position="75"/>
        <end position="94"/>
    </location>
</feature>
<keyword evidence="1" id="KW-0812">Transmembrane</keyword>
<keyword evidence="1" id="KW-1133">Transmembrane helix</keyword>
<dbReference type="Proteomes" id="UP000811492">
    <property type="component" value="Unassembled WGS sequence"/>
</dbReference>
<gene>
    <name evidence="2" type="ORF">JSQ98_10475</name>
</gene>
<evidence type="ECO:0000313" key="2">
    <source>
        <dbReference type="EMBL" id="MBS3182610.1"/>
    </source>
</evidence>
<feature type="transmembrane region" description="Helical" evidence="1">
    <location>
        <begin position="106"/>
        <end position="126"/>
    </location>
</feature>
<keyword evidence="3" id="KW-1185">Reference proteome</keyword>
<sequence>MAEAMSRAPVTVAWARIAVGAIVIVILCTTYLQGVGGMNPFDFFGYFTNLTSLLSAILLIALGSSGARKRPAPRWAATARGVAVACMLVVGVIYNALVPGTGAAPPWVSAVLHIVFPALLLLDWIGVGDRPPLPWRRLWLVLPYPLAWIGVVLVRGATDGWVPYGFLLPERGGGALVGTILGLLIALLASGALVWSLSRVRLSAGRRALRMDS</sequence>
<feature type="transmembrane region" description="Helical" evidence="1">
    <location>
        <begin position="176"/>
        <end position="197"/>
    </location>
</feature>
<proteinExistence type="predicted"/>
<feature type="transmembrane region" description="Helical" evidence="1">
    <location>
        <begin position="12"/>
        <end position="32"/>
    </location>
</feature>
<dbReference type="NCBIfam" id="NF038065">
    <property type="entry name" value="Pr6Pr"/>
    <property type="match status" value="1"/>
</dbReference>
<name>A0ABS5M706_9MICO</name>
<dbReference type="InterPro" id="IPR049713">
    <property type="entry name" value="Pr6Pr-like"/>
</dbReference>
<dbReference type="EMBL" id="JAFEVO010000001">
    <property type="protein sequence ID" value="MBS3182610.1"/>
    <property type="molecule type" value="Genomic_DNA"/>
</dbReference>
<keyword evidence="1" id="KW-0472">Membrane</keyword>
<evidence type="ECO:0000256" key="1">
    <source>
        <dbReference type="SAM" id="Phobius"/>
    </source>
</evidence>
<reference evidence="2 3" key="1">
    <citation type="submission" date="2021-02" db="EMBL/GenBank/DDBJ databases">
        <title>Draft genome and description of Leucobacter sp nov strain Marseille-Q4368.</title>
        <authorList>
            <person name="Boxberger M."/>
            <person name="La Scola B."/>
        </authorList>
    </citation>
    <scope>NUCLEOTIDE SEQUENCE [LARGE SCALE GENOMIC DNA]</scope>
    <source>
        <strain evidence="2 3">Marseille-Q4368</strain>
    </source>
</reference>